<gene>
    <name evidence="1" type="ORF">ATCC9714_14011</name>
    <name evidence="2" type="ORF">UMC4404_11171</name>
</gene>
<dbReference type="EMBL" id="CDNY01000003">
    <property type="protein sequence ID" value="CEO33137.1"/>
    <property type="molecule type" value="Genomic_DNA"/>
</dbReference>
<proteinExistence type="predicted"/>
<dbReference type="EMBL" id="LN679998">
    <property type="protein sequence ID" value="CEJ73513.1"/>
    <property type="molecule type" value="Genomic_DNA"/>
</dbReference>
<sequence>MFFNIKESGKIAIDEILEKSNKKDKTFRIYIRRVSN</sequence>
<evidence type="ECO:0000313" key="4">
    <source>
        <dbReference type="Proteomes" id="UP000049685"/>
    </source>
</evidence>
<protein>
    <submittedName>
        <fullName evidence="2">Uncharacterized protein</fullName>
    </submittedName>
</protein>
<accession>A0A9P1PAA4</accession>
<dbReference type="AlphaFoldDB" id="A0A9P1PAA4"/>
<name>A0A9P1PAA4_PARSO</name>
<dbReference type="Proteomes" id="UP000049685">
    <property type="component" value="Unassembled WGS sequence"/>
</dbReference>
<dbReference type="Proteomes" id="UP000032811">
    <property type="component" value="Chromosome 1"/>
</dbReference>
<evidence type="ECO:0000313" key="1">
    <source>
        <dbReference type="EMBL" id="CEJ73513.1"/>
    </source>
</evidence>
<reference evidence="2" key="1">
    <citation type="submission" date="2015-01" db="EMBL/GenBank/DDBJ databases">
        <authorList>
            <person name="Aslett M.A."/>
            <person name="De Silva N."/>
        </authorList>
    </citation>
    <scope>NUCLEOTIDE SEQUENCE</scope>
    <source>
        <strain evidence="1 3">ATCC9714</strain>
        <strain evidence="2">UMC4404</strain>
    </source>
</reference>
<evidence type="ECO:0000313" key="2">
    <source>
        <dbReference type="EMBL" id="CEO33137.1"/>
    </source>
</evidence>
<keyword evidence="3" id="KW-1185">Reference proteome</keyword>
<evidence type="ECO:0000313" key="3">
    <source>
        <dbReference type="Proteomes" id="UP000032811"/>
    </source>
</evidence>
<organism evidence="2 4">
    <name type="scientific">Paraclostridium sordellii</name>
    <name type="common">Clostridium sordellii</name>
    <dbReference type="NCBI Taxonomy" id="1505"/>
    <lineage>
        <taxon>Bacteria</taxon>
        <taxon>Bacillati</taxon>
        <taxon>Bacillota</taxon>
        <taxon>Clostridia</taxon>
        <taxon>Peptostreptococcales</taxon>
        <taxon>Peptostreptococcaceae</taxon>
        <taxon>Paraclostridium</taxon>
    </lineage>
</organism>
<reference evidence="4" key="2">
    <citation type="submission" date="2015-01" db="EMBL/GenBank/DDBJ databases">
        <authorList>
            <person name="Aslett A.Martin."/>
            <person name="De Silva Nishadi"/>
        </authorList>
    </citation>
    <scope>NUCLEOTIDE SEQUENCE [LARGE SCALE GENOMIC DNA]</scope>
    <source>
        <strain evidence="4">UMC4404</strain>
    </source>
</reference>